<accession>A0AC35TVB3</accession>
<name>A0AC35TVB3_9BILA</name>
<proteinExistence type="predicted"/>
<dbReference type="Proteomes" id="UP000095286">
    <property type="component" value="Unplaced"/>
</dbReference>
<dbReference type="WBParaSite" id="RSKR_0000473850.1">
    <property type="protein sequence ID" value="RSKR_0000473850.1"/>
    <property type="gene ID" value="RSKR_0000473850"/>
</dbReference>
<organism evidence="1 2">
    <name type="scientific">Rhabditophanes sp. KR3021</name>
    <dbReference type="NCBI Taxonomy" id="114890"/>
    <lineage>
        <taxon>Eukaryota</taxon>
        <taxon>Metazoa</taxon>
        <taxon>Ecdysozoa</taxon>
        <taxon>Nematoda</taxon>
        <taxon>Chromadorea</taxon>
        <taxon>Rhabditida</taxon>
        <taxon>Tylenchina</taxon>
        <taxon>Panagrolaimomorpha</taxon>
        <taxon>Strongyloidoidea</taxon>
        <taxon>Alloionematidae</taxon>
        <taxon>Rhabditophanes</taxon>
    </lineage>
</organism>
<sequence length="281" mass="33014">MKDLIFDLSFIPESSIISDEDTISEPNYDDLDRPEWSTILIETHKSFLSSGPAKVGYRIIFYSCPDIILNHREMLARLCTHDSIDDMYQMIRRNEYHKLVHEILIQKRKAAGYGGVDIYESMIDYLAKHLLDQYNLIKHVQTVTKIRYMARDIVICYNTLSLAMVRTEIGRCHLIIGKSKYDTVLPVFLIQNLLLIKIYVKQLGDMKVNETNFQKQFMWWLWTFGYYSNCLATNFPLIVSAGFVVFLIVVGNIIGLENIYGHYNINDDRRPRRIYRHNHND</sequence>
<reference evidence="2" key="1">
    <citation type="submission" date="2016-11" db="UniProtKB">
        <authorList>
            <consortium name="WormBaseParasite"/>
        </authorList>
    </citation>
    <scope>IDENTIFICATION</scope>
    <source>
        <strain evidence="2">KR3021</strain>
    </source>
</reference>
<protein>
    <submittedName>
        <fullName evidence="2">Ankyrin repeat protein</fullName>
    </submittedName>
</protein>
<evidence type="ECO:0000313" key="2">
    <source>
        <dbReference type="WBParaSite" id="RSKR_0000473850.1"/>
    </source>
</evidence>
<evidence type="ECO:0000313" key="1">
    <source>
        <dbReference type="Proteomes" id="UP000095286"/>
    </source>
</evidence>